<organism evidence="1 2">
    <name type="scientific">Sanghuangporus baumii</name>
    <name type="common">Phellinus baumii</name>
    <dbReference type="NCBI Taxonomy" id="108892"/>
    <lineage>
        <taxon>Eukaryota</taxon>
        <taxon>Fungi</taxon>
        <taxon>Dikarya</taxon>
        <taxon>Basidiomycota</taxon>
        <taxon>Agaricomycotina</taxon>
        <taxon>Agaricomycetes</taxon>
        <taxon>Hymenochaetales</taxon>
        <taxon>Hymenochaetaceae</taxon>
        <taxon>Sanghuangporus</taxon>
    </lineage>
</organism>
<gene>
    <name evidence="1" type="ORF">A7U60_g3379</name>
</gene>
<evidence type="ECO:0000313" key="2">
    <source>
        <dbReference type="Proteomes" id="UP000757232"/>
    </source>
</evidence>
<evidence type="ECO:0000313" key="1">
    <source>
        <dbReference type="EMBL" id="OCB89403.1"/>
    </source>
</evidence>
<comment type="caution">
    <text evidence="1">The sequence shown here is derived from an EMBL/GenBank/DDBJ whole genome shotgun (WGS) entry which is preliminary data.</text>
</comment>
<protein>
    <submittedName>
        <fullName evidence="1">Uncharacterized protein</fullName>
    </submittedName>
</protein>
<dbReference type="Proteomes" id="UP000757232">
    <property type="component" value="Unassembled WGS sequence"/>
</dbReference>
<name>A0A9Q5N9X2_SANBA</name>
<keyword evidence="2" id="KW-1185">Reference proteome</keyword>
<sequence>MQVARDRTCLMSLPNETFMEIVELLRADSEEKFGRKKMDQLVKQLSSISRGFRRAVLGIPAFWTTIENNYCLREGFEERIARSRNRPLAVHIHLTPKNVDDVMSPIFSLKNRWRELRANLHGDVVLPLMNRASSKEIFPRVEFVHLAFNTDKDWHMERFWQAWEFPKATIVELDTSRLPPAGRLPEMTTFNLRTFYYRERIIGSYVAELAALLSTAPHLDSFTLQLAFCRELEDDLVTAELPSITSFSLSNFEKRVKNQWPLISGTEPLCQILLSLRMPNLKYFRLTLYVQDRRELEEWLESVAAVAEELRSVTSLSMISELVFESDTLIELLAPFSNIRKLELDVPDLRESLRGLESSLNLARLCSVVLCGQSIERDWDWPADMWKFSKNMTDPNVSVS</sequence>
<reference evidence="1" key="1">
    <citation type="submission" date="2016-06" db="EMBL/GenBank/DDBJ databases">
        <title>Draft Genome sequence of the fungus Inonotus baumii.</title>
        <authorList>
            <person name="Zhu H."/>
            <person name="Lin W."/>
        </authorList>
    </citation>
    <scope>NUCLEOTIDE SEQUENCE</scope>
    <source>
        <strain evidence="1">821</strain>
    </source>
</reference>
<dbReference type="EMBL" id="LNZH02000156">
    <property type="protein sequence ID" value="OCB89403.1"/>
    <property type="molecule type" value="Genomic_DNA"/>
</dbReference>
<dbReference type="AlphaFoldDB" id="A0A9Q5N9X2"/>
<accession>A0A9Q5N9X2</accession>
<proteinExistence type="predicted"/>